<dbReference type="GeneTree" id="ENSGT00940000179600"/>
<feature type="compositionally biased region" description="Polar residues" evidence="1">
    <location>
        <begin position="1"/>
        <end position="11"/>
    </location>
</feature>
<reference evidence="2" key="1">
    <citation type="submission" date="2025-08" db="UniProtKB">
        <authorList>
            <consortium name="Ensembl"/>
        </authorList>
    </citation>
    <scope>IDENTIFICATION</scope>
</reference>
<sequence length="66" mass="7198">KPYVSLSQQMASPHPSNSTLSSSSGTNGNDQLSKINFYIQGLQLSTTDQDPVKLCHQLGFCLQLRS</sequence>
<dbReference type="Ensembl" id="ENSCAFT00020022886.1">
    <property type="protein sequence ID" value="ENSCAFP00020019768.1"/>
    <property type="gene ID" value="ENSCAFG00020015710.1"/>
</dbReference>
<accession>A0A8C0KQ15</accession>
<dbReference type="Proteomes" id="UP000694391">
    <property type="component" value="Unplaced"/>
</dbReference>
<name>A0A8C0KQ15_CANLU</name>
<protein>
    <submittedName>
        <fullName evidence="2">Uncharacterized protein</fullName>
    </submittedName>
</protein>
<proteinExistence type="predicted"/>
<evidence type="ECO:0000313" key="2">
    <source>
        <dbReference type="Ensembl" id="ENSCAFP00020019768.1"/>
    </source>
</evidence>
<evidence type="ECO:0000256" key="1">
    <source>
        <dbReference type="SAM" id="MobiDB-lite"/>
    </source>
</evidence>
<organism evidence="2 3">
    <name type="scientific">Canis lupus dingo</name>
    <name type="common">dingo</name>
    <dbReference type="NCBI Taxonomy" id="286419"/>
    <lineage>
        <taxon>Eukaryota</taxon>
        <taxon>Metazoa</taxon>
        <taxon>Chordata</taxon>
        <taxon>Craniata</taxon>
        <taxon>Vertebrata</taxon>
        <taxon>Euteleostomi</taxon>
        <taxon>Mammalia</taxon>
        <taxon>Eutheria</taxon>
        <taxon>Laurasiatheria</taxon>
        <taxon>Carnivora</taxon>
        <taxon>Caniformia</taxon>
        <taxon>Canidae</taxon>
        <taxon>Canis</taxon>
    </lineage>
</organism>
<feature type="compositionally biased region" description="Low complexity" evidence="1">
    <location>
        <begin position="12"/>
        <end position="27"/>
    </location>
</feature>
<reference evidence="2" key="2">
    <citation type="submission" date="2025-09" db="UniProtKB">
        <authorList>
            <consortium name="Ensembl"/>
        </authorList>
    </citation>
    <scope>IDENTIFICATION</scope>
</reference>
<keyword evidence="3" id="KW-1185">Reference proteome</keyword>
<dbReference type="AlphaFoldDB" id="A0A8C0KQ15"/>
<evidence type="ECO:0000313" key="3">
    <source>
        <dbReference type="Proteomes" id="UP000694391"/>
    </source>
</evidence>
<feature type="region of interest" description="Disordered" evidence="1">
    <location>
        <begin position="1"/>
        <end position="27"/>
    </location>
</feature>